<keyword evidence="2" id="KW-1185">Reference proteome</keyword>
<proteinExistence type="predicted"/>
<name>A0A553P4T4_TIGCA</name>
<sequence length="67" mass="7320">MGRIVALSIAERVSEWMVHVGSNITHFPLMKSVTISGLEPSDVKTPMVRYGHQVMCPGSAHLTSLEV</sequence>
<accession>A0A553P4T4</accession>
<evidence type="ECO:0000313" key="2">
    <source>
        <dbReference type="Proteomes" id="UP000318571"/>
    </source>
</evidence>
<reference evidence="1 2" key="1">
    <citation type="journal article" date="2018" name="Nat. Ecol. Evol.">
        <title>Genomic signatures of mitonuclear coevolution across populations of Tigriopus californicus.</title>
        <authorList>
            <person name="Barreto F.S."/>
            <person name="Watson E.T."/>
            <person name="Lima T.G."/>
            <person name="Willett C.S."/>
            <person name="Edmands S."/>
            <person name="Li W."/>
            <person name="Burton R.S."/>
        </authorList>
    </citation>
    <scope>NUCLEOTIDE SEQUENCE [LARGE SCALE GENOMIC DNA]</scope>
    <source>
        <strain evidence="1 2">San Diego</strain>
    </source>
</reference>
<evidence type="ECO:0000313" key="1">
    <source>
        <dbReference type="EMBL" id="TRY72704.1"/>
    </source>
</evidence>
<dbReference type="AlphaFoldDB" id="A0A553P4T4"/>
<dbReference type="EMBL" id="VCGU01000008">
    <property type="protein sequence ID" value="TRY72704.1"/>
    <property type="molecule type" value="Genomic_DNA"/>
</dbReference>
<comment type="caution">
    <text evidence="1">The sequence shown here is derived from an EMBL/GenBank/DDBJ whole genome shotgun (WGS) entry which is preliminary data.</text>
</comment>
<protein>
    <submittedName>
        <fullName evidence="1">Uncharacterized protein</fullName>
    </submittedName>
</protein>
<organism evidence="1 2">
    <name type="scientific">Tigriopus californicus</name>
    <name type="common">Marine copepod</name>
    <dbReference type="NCBI Taxonomy" id="6832"/>
    <lineage>
        <taxon>Eukaryota</taxon>
        <taxon>Metazoa</taxon>
        <taxon>Ecdysozoa</taxon>
        <taxon>Arthropoda</taxon>
        <taxon>Crustacea</taxon>
        <taxon>Multicrustacea</taxon>
        <taxon>Hexanauplia</taxon>
        <taxon>Copepoda</taxon>
        <taxon>Harpacticoida</taxon>
        <taxon>Harpacticidae</taxon>
        <taxon>Tigriopus</taxon>
    </lineage>
</organism>
<dbReference type="Proteomes" id="UP000318571">
    <property type="component" value="Chromosome 7"/>
</dbReference>
<gene>
    <name evidence="1" type="ORF">TCAL_16187</name>
</gene>